<comment type="caution">
    <text evidence="3">The sequence shown here is derived from an EMBL/GenBank/DDBJ whole genome shotgun (WGS) entry which is preliminary data.</text>
</comment>
<dbReference type="STRING" id="1077348.A0A2G8SCW9"/>
<feature type="compositionally biased region" description="Low complexity" evidence="2">
    <location>
        <begin position="68"/>
        <end position="86"/>
    </location>
</feature>
<feature type="coiled-coil region" evidence="1">
    <location>
        <begin position="242"/>
        <end position="269"/>
    </location>
</feature>
<dbReference type="Proteomes" id="UP000230002">
    <property type="component" value="Unassembled WGS sequence"/>
</dbReference>
<feature type="compositionally biased region" description="Low complexity" evidence="2">
    <location>
        <begin position="105"/>
        <end position="116"/>
    </location>
</feature>
<gene>
    <name evidence="3" type="ORF">GSI_06311</name>
</gene>
<evidence type="ECO:0000313" key="3">
    <source>
        <dbReference type="EMBL" id="PIL31609.1"/>
    </source>
</evidence>
<protein>
    <submittedName>
        <fullName evidence="3">Uncharacterized protein</fullName>
    </submittedName>
</protein>
<evidence type="ECO:0000256" key="2">
    <source>
        <dbReference type="SAM" id="MobiDB-lite"/>
    </source>
</evidence>
<reference evidence="3 4" key="1">
    <citation type="journal article" date="2015" name="Sci. Rep.">
        <title>Chromosome-level genome map provides insights into diverse defense mechanisms in the medicinal fungus Ganoderma sinense.</title>
        <authorList>
            <person name="Zhu Y."/>
            <person name="Xu J."/>
            <person name="Sun C."/>
            <person name="Zhou S."/>
            <person name="Xu H."/>
            <person name="Nelson D.R."/>
            <person name="Qian J."/>
            <person name="Song J."/>
            <person name="Luo H."/>
            <person name="Xiang L."/>
            <person name="Li Y."/>
            <person name="Xu Z."/>
            <person name="Ji A."/>
            <person name="Wang L."/>
            <person name="Lu S."/>
            <person name="Hayward A."/>
            <person name="Sun W."/>
            <person name="Li X."/>
            <person name="Schwartz D.C."/>
            <person name="Wang Y."/>
            <person name="Chen S."/>
        </authorList>
    </citation>
    <scope>NUCLEOTIDE SEQUENCE [LARGE SCALE GENOMIC DNA]</scope>
    <source>
        <strain evidence="3 4">ZZ0214-1</strain>
    </source>
</reference>
<keyword evidence="1" id="KW-0175">Coiled coil</keyword>
<evidence type="ECO:0000256" key="1">
    <source>
        <dbReference type="SAM" id="Coils"/>
    </source>
</evidence>
<keyword evidence="4" id="KW-1185">Reference proteome</keyword>
<name>A0A2G8SCW9_9APHY</name>
<organism evidence="3 4">
    <name type="scientific">Ganoderma sinense ZZ0214-1</name>
    <dbReference type="NCBI Taxonomy" id="1077348"/>
    <lineage>
        <taxon>Eukaryota</taxon>
        <taxon>Fungi</taxon>
        <taxon>Dikarya</taxon>
        <taxon>Basidiomycota</taxon>
        <taxon>Agaricomycotina</taxon>
        <taxon>Agaricomycetes</taxon>
        <taxon>Polyporales</taxon>
        <taxon>Polyporaceae</taxon>
        <taxon>Ganoderma</taxon>
    </lineage>
</organism>
<sequence length="272" mass="29432">MASAGPFHSGESIPDESITPLNAAGLPVMPPPSHLETYPGHHQDISYGDVSPPHVPPLATHEIHGMFTPSPTSSTSSPYEESSPLSFYAQDAPLGSPYALPPTSPSGGSPSGAGPSLEMQSRRQARRLSEPACLDSSGLVVRGEITHPYARLYSKKNGAGKRRKMWNHALEKMLFSPQEISNMGAPHRRTIYTASLEAHVDRLHDQLASYSLAPVPPEKLEPYRGLNAKTAKSMVSGLHHDGTELKLKILEIERANKGLEEQLRTAHGKGQF</sequence>
<proteinExistence type="predicted"/>
<feature type="region of interest" description="Disordered" evidence="2">
    <location>
        <begin position="1"/>
        <end position="131"/>
    </location>
</feature>
<dbReference type="AlphaFoldDB" id="A0A2G8SCW9"/>
<evidence type="ECO:0000313" key="4">
    <source>
        <dbReference type="Proteomes" id="UP000230002"/>
    </source>
</evidence>
<dbReference type="OrthoDB" id="3245901at2759"/>
<dbReference type="EMBL" id="AYKW01000012">
    <property type="protein sequence ID" value="PIL31609.1"/>
    <property type="molecule type" value="Genomic_DNA"/>
</dbReference>
<accession>A0A2G8SCW9</accession>